<accession>A0A8X7C4K1</accession>
<dbReference type="Proteomes" id="UP000886998">
    <property type="component" value="Unassembled WGS sequence"/>
</dbReference>
<keyword evidence="2" id="KW-0472">Membrane</keyword>
<comment type="caution">
    <text evidence="3">The sequence shown here is derived from an EMBL/GenBank/DDBJ whole genome shotgun (WGS) entry which is preliminary data.</text>
</comment>
<gene>
    <name evidence="3" type="primary">NCL1_24639</name>
    <name evidence="3" type="ORF">TNIN_245851</name>
</gene>
<feature type="transmembrane region" description="Helical" evidence="2">
    <location>
        <begin position="260"/>
        <end position="280"/>
    </location>
</feature>
<organism evidence="3 4">
    <name type="scientific">Trichonephila inaurata madagascariensis</name>
    <dbReference type="NCBI Taxonomy" id="2747483"/>
    <lineage>
        <taxon>Eukaryota</taxon>
        <taxon>Metazoa</taxon>
        <taxon>Ecdysozoa</taxon>
        <taxon>Arthropoda</taxon>
        <taxon>Chelicerata</taxon>
        <taxon>Arachnida</taxon>
        <taxon>Araneae</taxon>
        <taxon>Araneomorphae</taxon>
        <taxon>Entelegynae</taxon>
        <taxon>Araneoidea</taxon>
        <taxon>Nephilidae</taxon>
        <taxon>Trichonephila</taxon>
        <taxon>Trichonephila inaurata</taxon>
    </lineage>
</organism>
<dbReference type="AlphaFoldDB" id="A0A8X7C4K1"/>
<evidence type="ECO:0000256" key="1">
    <source>
        <dbReference type="SAM" id="MobiDB-lite"/>
    </source>
</evidence>
<evidence type="ECO:0000313" key="4">
    <source>
        <dbReference type="Proteomes" id="UP000886998"/>
    </source>
</evidence>
<dbReference type="OrthoDB" id="10422773at2759"/>
<feature type="transmembrane region" description="Helical" evidence="2">
    <location>
        <begin position="182"/>
        <end position="201"/>
    </location>
</feature>
<dbReference type="EMBL" id="BMAV01011241">
    <property type="protein sequence ID" value="GFY56971.1"/>
    <property type="molecule type" value="Genomic_DNA"/>
</dbReference>
<keyword evidence="2" id="KW-1133">Transmembrane helix</keyword>
<feature type="transmembrane region" description="Helical" evidence="2">
    <location>
        <begin position="155"/>
        <end position="176"/>
    </location>
</feature>
<feature type="transmembrane region" description="Helical" evidence="2">
    <location>
        <begin position="222"/>
        <end position="248"/>
    </location>
</feature>
<evidence type="ECO:0000313" key="3">
    <source>
        <dbReference type="EMBL" id="GFY56971.1"/>
    </source>
</evidence>
<keyword evidence="2" id="KW-0812">Transmembrane</keyword>
<name>A0A8X7C4K1_9ARAC</name>
<feature type="compositionally biased region" description="Low complexity" evidence="1">
    <location>
        <begin position="34"/>
        <end position="51"/>
    </location>
</feature>
<proteinExistence type="predicted"/>
<protein>
    <submittedName>
        <fullName evidence="3">Uncharacterized protein</fullName>
    </submittedName>
</protein>
<evidence type="ECO:0000256" key="2">
    <source>
        <dbReference type="SAM" id="Phobius"/>
    </source>
</evidence>
<reference evidence="3" key="1">
    <citation type="submission" date="2020-08" db="EMBL/GenBank/DDBJ databases">
        <title>Multicomponent nature underlies the extraordinary mechanical properties of spider dragline silk.</title>
        <authorList>
            <person name="Kono N."/>
            <person name="Nakamura H."/>
            <person name="Mori M."/>
            <person name="Yoshida Y."/>
            <person name="Ohtoshi R."/>
            <person name="Malay A.D."/>
            <person name="Moran D.A.P."/>
            <person name="Tomita M."/>
            <person name="Numata K."/>
            <person name="Arakawa K."/>
        </authorList>
    </citation>
    <scope>NUCLEOTIDE SEQUENCE</scope>
</reference>
<sequence>MSTEPSEKDCSEKAPVLRNDFLMESVQTTVEDWPIAGPSNASPSSSLESDSAFCPVHSPYAHLVQSNRGESSATSFDSAETAIVADTKFTSNEPKTRVTFVQDPQSSTSTNELSDPPAYEDIVNVPELHTSSDEECAERYWQFAKIVRNSLCYNIFFDVLLLTVSISAIGLALLYIKECIPHFELFLFVLLMGVNGFMCSLSRLAPLVIQKLRLDRIDDCEWIFKSAAVTFFLLFILTGIAAMIVMASSAKHLCLTFAHYMVYVNFGFLIIGILTFSLYLEVLVDL</sequence>
<keyword evidence="4" id="KW-1185">Reference proteome</keyword>
<feature type="region of interest" description="Disordered" evidence="1">
    <location>
        <begin position="29"/>
        <end position="51"/>
    </location>
</feature>